<keyword evidence="7 12" id="KW-0560">Oxidoreductase</keyword>
<keyword evidence="10 14" id="KW-0472">Membrane</keyword>
<evidence type="ECO:0000256" key="14">
    <source>
        <dbReference type="SAM" id="Phobius"/>
    </source>
</evidence>
<proteinExistence type="evidence at transcript level"/>
<dbReference type="InterPro" id="IPR036396">
    <property type="entry name" value="Cyt_P450_sf"/>
</dbReference>
<dbReference type="FunFam" id="1.10.630.10:FF:000029">
    <property type="entry name" value="Cytochrome P450 734A1"/>
    <property type="match status" value="1"/>
</dbReference>
<protein>
    <submittedName>
        <fullName evidence="15">Cytochrome P450</fullName>
    </submittedName>
</protein>
<keyword evidence="3 11" id="KW-0349">Heme</keyword>
<dbReference type="Pfam" id="PF00067">
    <property type="entry name" value="p450"/>
    <property type="match status" value="1"/>
</dbReference>
<evidence type="ECO:0000256" key="2">
    <source>
        <dbReference type="ARBA" id="ARBA00010617"/>
    </source>
</evidence>
<comment type="subcellular location">
    <subcellularLocation>
        <location evidence="1">Membrane</location>
    </subcellularLocation>
</comment>
<evidence type="ECO:0000256" key="11">
    <source>
        <dbReference type="PIRSR" id="PIRSR602401-1"/>
    </source>
</evidence>
<dbReference type="GO" id="GO:0020037">
    <property type="term" value="F:heme binding"/>
    <property type="evidence" value="ECO:0007669"/>
    <property type="project" value="InterPro"/>
</dbReference>
<evidence type="ECO:0000313" key="15">
    <source>
        <dbReference type="EMBL" id="QNN89158.1"/>
    </source>
</evidence>
<evidence type="ECO:0000256" key="8">
    <source>
        <dbReference type="ARBA" id="ARBA00023004"/>
    </source>
</evidence>
<comment type="similarity">
    <text evidence="2 12">Belongs to the cytochrome P450 family.</text>
</comment>
<keyword evidence="5 11" id="KW-0479">Metal-binding</keyword>
<evidence type="ECO:0000256" key="12">
    <source>
        <dbReference type="RuleBase" id="RU000461"/>
    </source>
</evidence>
<accession>A0A7G9U7S7</accession>
<feature type="binding site" description="axial binding residue" evidence="11">
    <location>
        <position position="483"/>
    </location>
    <ligand>
        <name>heme</name>
        <dbReference type="ChEBI" id="CHEBI:30413"/>
    </ligand>
    <ligandPart>
        <name>Fe</name>
        <dbReference type="ChEBI" id="CHEBI:18248"/>
    </ligandPart>
</feature>
<dbReference type="AlphaFoldDB" id="A0A7G9U7S7"/>
<dbReference type="PRINTS" id="PR00463">
    <property type="entry name" value="EP450I"/>
</dbReference>
<dbReference type="GO" id="GO:0010268">
    <property type="term" value="P:brassinosteroid homeostasis"/>
    <property type="evidence" value="ECO:0007669"/>
    <property type="project" value="TreeGrafter"/>
</dbReference>
<dbReference type="PANTHER" id="PTHR24282:SF224">
    <property type="entry name" value="CYTOCHROME P450 734A1"/>
    <property type="match status" value="1"/>
</dbReference>
<dbReference type="GO" id="GO:0016020">
    <property type="term" value="C:membrane"/>
    <property type="evidence" value="ECO:0007669"/>
    <property type="project" value="UniProtKB-SubCell"/>
</dbReference>
<name>A0A7G9U7S7_9CARY</name>
<feature type="coiled-coil region" evidence="13">
    <location>
        <begin position="278"/>
        <end position="312"/>
    </location>
</feature>
<dbReference type="GO" id="GO:0016705">
    <property type="term" value="F:oxidoreductase activity, acting on paired donors, with incorporation or reduction of molecular oxygen"/>
    <property type="evidence" value="ECO:0007669"/>
    <property type="project" value="InterPro"/>
</dbReference>
<keyword evidence="8 11" id="KW-0408">Iron</keyword>
<evidence type="ECO:0000256" key="3">
    <source>
        <dbReference type="ARBA" id="ARBA00022617"/>
    </source>
</evidence>
<evidence type="ECO:0000256" key="9">
    <source>
        <dbReference type="ARBA" id="ARBA00023033"/>
    </source>
</evidence>
<dbReference type="PROSITE" id="PS00086">
    <property type="entry name" value="CYTOCHROME_P450"/>
    <property type="match status" value="1"/>
</dbReference>
<dbReference type="InterPro" id="IPR017972">
    <property type="entry name" value="Cyt_P450_CS"/>
</dbReference>
<keyword evidence="9 12" id="KW-0503">Monooxygenase</keyword>
<comment type="cofactor">
    <cofactor evidence="11">
        <name>heme</name>
        <dbReference type="ChEBI" id="CHEBI:30413"/>
    </cofactor>
</comment>
<sequence>MDHEEGKRLMMKGIWVNVAILVAIAIATKLVVQLWWRPRKVANHFSKQGIKGPPYHFFIGNMKELVELMLKASSQPMPLSHNILPRVLPFYHHWKKIYGATYLVWFGPTPRLTIADPSLIREIYSTNSKFYEKYESHPLVRKLEGNGLVSLTGDNDQWAHRRKTISPMFHLENLKLMVPIMGKSVAHMLDKWSLMSNSGKVELEVSEWFQNLTEEVITRTIFGSSFDDGNKIYKLQAKQIVFAAESFQKVFFPGYRFLPTKRNRTMWKLDREIETSLMRLISKRRENIIENRRELEEEAQGEEESHKDLLEYLIEASINTRNKSKEMRITEYDIVEECKSFFFAGKHTTSNLMIWTTILLAMHPQWQQLAREEVMRVCGARDIPTKEDVTNLKTLTMIIYEALRLYPPVVASIRRAKKDVYLGDLNIKQGTELLVPILAVHHDPTLWGPDASEFNPARFSQGISQAATHPTAFMPFGLGGRQCIGQNLARLQAKLAIAMTLQRFTFELSPNYKHAPTILMLLYPQFGAPITFRSL</sequence>
<evidence type="ECO:0000256" key="6">
    <source>
        <dbReference type="ARBA" id="ARBA00022989"/>
    </source>
</evidence>
<evidence type="ECO:0000256" key="7">
    <source>
        <dbReference type="ARBA" id="ARBA00023002"/>
    </source>
</evidence>
<keyword evidence="6 14" id="KW-1133">Transmembrane helix</keyword>
<dbReference type="GO" id="GO:0016131">
    <property type="term" value="P:brassinosteroid metabolic process"/>
    <property type="evidence" value="ECO:0007669"/>
    <property type="project" value="TreeGrafter"/>
</dbReference>
<evidence type="ECO:0000256" key="10">
    <source>
        <dbReference type="ARBA" id="ARBA00023136"/>
    </source>
</evidence>
<reference evidence="15" key="1">
    <citation type="submission" date="2019-11" db="EMBL/GenBank/DDBJ databases">
        <authorList>
            <person name="Li J.T."/>
            <person name="Liu Y.Q."/>
            <person name="Tang L."/>
        </authorList>
    </citation>
    <scope>NUCLEOTIDE SEQUENCE</scope>
    <source>
        <strain evidence="15">UN003649</strain>
    </source>
</reference>
<dbReference type="PANTHER" id="PTHR24282">
    <property type="entry name" value="CYTOCHROME P450 FAMILY MEMBER"/>
    <property type="match status" value="1"/>
</dbReference>
<dbReference type="PRINTS" id="PR00385">
    <property type="entry name" value="P450"/>
</dbReference>
<dbReference type="GO" id="GO:0004497">
    <property type="term" value="F:monooxygenase activity"/>
    <property type="evidence" value="ECO:0007669"/>
    <property type="project" value="UniProtKB-KW"/>
</dbReference>
<keyword evidence="4 14" id="KW-0812">Transmembrane</keyword>
<dbReference type="InterPro" id="IPR001128">
    <property type="entry name" value="Cyt_P450"/>
</dbReference>
<feature type="transmembrane region" description="Helical" evidence="14">
    <location>
        <begin position="14"/>
        <end position="36"/>
    </location>
</feature>
<dbReference type="Gene3D" id="1.10.630.10">
    <property type="entry name" value="Cytochrome P450"/>
    <property type="match status" value="1"/>
</dbReference>
<evidence type="ECO:0000256" key="1">
    <source>
        <dbReference type="ARBA" id="ARBA00004370"/>
    </source>
</evidence>
<dbReference type="InterPro" id="IPR002401">
    <property type="entry name" value="Cyt_P450_E_grp-I"/>
</dbReference>
<evidence type="ECO:0000256" key="13">
    <source>
        <dbReference type="SAM" id="Coils"/>
    </source>
</evidence>
<dbReference type="EMBL" id="MN732966">
    <property type="protein sequence ID" value="QNN89158.1"/>
    <property type="molecule type" value="mRNA"/>
</dbReference>
<dbReference type="InterPro" id="IPR050665">
    <property type="entry name" value="Cytochrome_P450_Monooxygen"/>
</dbReference>
<keyword evidence="13" id="KW-0175">Coiled coil</keyword>
<evidence type="ECO:0000256" key="4">
    <source>
        <dbReference type="ARBA" id="ARBA00022692"/>
    </source>
</evidence>
<organism evidence="15">
    <name type="scientific">Achyranthes bidentata</name>
    <dbReference type="NCBI Taxonomy" id="384659"/>
    <lineage>
        <taxon>Eukaryota</taxon>
        <taxon>Viridiplantae</taxon>
        <taxon>Streptophyta</taxon>
        <taxon>Embryophyta</taxon>
        <taxon>Tracheophyta</taxon>
        <taxon>Spermatophyta</taxon>
        <taxon>Magnoliopsida</taxon>
        <taxon>eudicotyledons</taxon>
        <taxon>Gunneridae</taxon>
        <taxon>Pentapetalae</taxon>
        <taxon>Caryophyllales</taxon>
        <taxon>Amaranthaceae</taxon>
        <taxon>Achyranthes</taxon>
    </lineage>
</organism>
<dbReference type="SUPFAM" id="SSF48264">
    <property type="entry name" value="Cytochrome P450"/>
    <property type="match status" value="1"/>
</dbReference>
<evidence type="ECO:0000256" key="5">
    <source>
        <dbReference type="ARBA" id="ARBA00022723"/>
    </source>
</evidence>
<dbReference type="GO" id="GO:0005506">
    <property type="term" value="F:iron ion binding"/>
    <property type="evidence" value="ECO:0007669"/>
    <property type="project" value="InterPro"/>
</dbReference>